<keyword evidence="2" id="KW-1185">Reference proteome</keyword>
<organism evidence="1 2">
    <name type="scientific">Chlorobaculum limnaeum</name>
    <dbReference type="NCBI Taxonomy" id="274537"/>
    <lineage>
        <taxon>Bacteria</taxon>
        <taxon>Pseudomonadati</taxon>
        <taxon>Chlorobiota</taxon>
        <taxon>Chlorobiia</taxon>
        <taxon>Chlorobiales</taxon>
        <taxon>Chlorobiaceae</taxon>
        <taxon>Chlorobaculum</taxon>
    </lineage>
</organism>
<sequence>MADLKSIYKKLSPKPLDGTELERWYVDAVAGRGDDPVWKLTRRLQDEPGGHLQILFSGYRGCGKSTELNKMTREIEGDMLVLNYSVLKELDPVTLNYVELFVITMEKLFELSGKHHLAISPDLLRSVHEWIQSVEIERTREMGADVGVETGVEAEVSVPFLSRIFGKMRASANASYRNKKTIVETIEPRLSDLIVYCNLLIREVKLRLPGIGKNGLLVIIEDLDKLSVEKAEELFFKNSFILTRLQAHVIFTFPISLRHHRNAKLIRANFDEDFELPMVKVHEKDGMPFEAGINKLREIVERRIDKECFETPQLLERIVKDSGGCLWDLFKMIRDASDNALLRKGDSINEDDYLRSFRMLRRDYENSIAEKRVDHQVVISVDDYYRVLEELAKSKTKRIDNNDAALDLRQSLCILGYNGDWWCDVHPIVRTILDERKQELTK</sequence>
<evidence type="ECO:0000313" key="1">
    <source>
        <dbReference type="EMBL" id="AOS83126.1"/>
    </source>
</evidence>
<dbReference type="KEGG" id="clz:BIU88_02585"/>
<evidence type="ECO:0000313" key="2">
    <source>
        <dbReference type="Proteomes" id="UP000095185"/>
    </source>
</evidence>
<gene>
    <name evidence="1" type="ORF">BIU88_02585</name>
</gene>
<dbReference type="RefSeq" id="WP_069808852.1">
    <property type="nucleotide sequence ID" value="NZ_CP017305.1"/>
</dbReference>
<dbReference type="STRING" id="274537.BIU88_02585"/>
<proteinExistence type="predicted"/>
<dbReference type="InterPro" id="IPR027417">
    <property type="entry name" value="P-loop_NTPase"/>
</dbReference>
<dbReference type="AlphaFoldDB" id="A0A1D8CW60"/>
<dbReference type="Proteomes" id="UP000095185">
    <property type="component" value="Chromosome"/>
</dbReference>
<dbReference type="EMBL" id="CP017305">
    <property type="protein sequence ID" value="AOS83126.1"/>
    <property type="molecule type" value="Genomic_DNA"/>
</dbReference>
<evidence type="ECO:0008006" key="3">
    <source>
        <dbReference type="Google" id="ProtNLM"/>
    </source>
</evidence>
<accession>A0A1D8CW60</accession>
<dbReference type="SUPFAM" id="SSF52540">
    <property type="entry name" value="P-loop containing nucleoside triphosphate hydrolases"/>
    <property type="match status" value="1"/>
</dbReference>
<name>A0A1D8CW60_CHLLM</name>
<protein>
    <recommendedName>
        <fullName evidence="3">Orc1-like AAA ATPase domain-containing protein</fullName>
    </recommendedName>
</protein>
<dbReference type="OrthoDB" id="2022508at2"/>
<reference evidence="1" key="1">
    <citation type="submission" date="2016-09" db="EMBL/GenBank/DDBJ databases">
        <title>Genome sequence of Chlorobaculum limnaeum.</title>
        <authorList>
            <person name="Liu Z."/>
            <person name="Tank M."/>
            <person name="Bryant D.A."/>
        </authorList>
    </citation>
    <scope>NUCLEOTIDE SEQUENCE [LARGE SCALE GENOMIC DNA]</scope>
    <source>
        <strain evidence="1">DSM 1677</strain>
    </source>
</reference>